<feature type="compositionally biased region" description="Polar residues" evidence="1">
    <location>
        <begin position="97"/>
        <end position="114"/>
    </location>
</feature>
<gene>
    <name evidence="3" type="primary">LOC140013465</name>
</gene>
<name>A0ABM4VH41_COFAR</name>
<dbReference type="GeneID" id="140013465"/>
<evidence type="ECO:0000256" key="1">
    <source>
        <dbReference type="SAM" id="MobiDB-lite"/>
    </source>
</evidence>
<sequence length="630" mass="71293">MRRQSTARTFKTNPKNRATIPKPPLNVAAISENRGSIDQNVSDMNKAKRVKFTLPEQTQPPRTDAPKTSEFAFFKKLKEDIGGYYSRPLHKDGTYQPKASTANDRNSTDTSTPPNMLKYADRNLRSSLRSESERPIGQFSFLSPPMHAEPNDVYGLNSREDEFKGIKQRSSFACTNVTPDGKNLVLSPFARASNHSGNQNAGTGIFSIKRQKLRQLVADTFPVVGQCSSNWFDLASVLLNRLLPNGNKKARCQEGVLDTNYRLAAVPGLDAEEEIQTRNTTEFEYTSRWTDYFPEYWSGHPPDSVLSKWDVSASNIPLIGCNAETYFLDEKVNLNRCFDDKAMKSLFRARDPSCCLSSHNYESVSSDHLQELDGVHNSNEPRRREPRSLLLRWDVDEEKEPTFCSAVATSSGVAYQQTFDDSLDATNIENTSILCSDYTLASNLLSCTHSTGAHWHENQRDRQENYAVVPANQFRSFNPQDFIMAQHRDTCVLLEEQIIGLDCQEESGRKDHSEALLFSGGRNYDLGWERSSLSEFYGKDRSSHSRIFHFPFEKGINSFDIEEGRLYSPKQRKAIATFSEGAFDIPNWFSANLHAPLGKLLGHSLLLDNSGRVRSEEEINFDDDNQWKSS</sequence>
<evidence type="ECO:0000313" key="3">
    <source>
        <dbReference type="RefSeq" id="XP_071918854.1"/>
    </source>
</evidence>
<feature type="compositionally biased region" description="Polar residues" evidence="1">
    <location>
        <begin position="1"/>
        <end position="16"/>
    </location>
</feature>
<feature type="region of interest" description="Disordered" evidence="1">
    <location>
        <begin position="85"/>
        <end position="118"/>
    </location>
</feature>
<accession>A0ABM4VH41</accession>
<reference evidence="2" key="1">
    <citation type="journal article" date="2025" name="Foods">
        <title>Unveiling the Microbial Signatures of Arabica Coffee Cherries: Insights into Ripeness Specific Diversity, Functional Traits, and Implications for Quality and Safety.</title>
        <authorList>
            <consortium name="RefSeq"/>
            <person name="Tenea G.N."/>
            <person name="Cifuentes V."/>
            <person name="Reyes P."/>
            <person name="Cevallos-Vallejos M."/>
        </authorList>
    </citation>
    <scope>NUCLEOTIDE SEQUENCE [LARGE SCALE GENOMIC DNA]</scope>
</reference>
<protein>
    <submittedName>
        <fullName evidence="3">Uncharacterized protein isoform X1</fullName>
    </submittedName>
</protein>
<organism evidence="2 3">
    <name type="scientific">Coffea arabica</name>
    <name type="common">Arabian coffee</name>
    <dbReference type="NCBI Taxonomy" id="13443"/>
    <lineage>
        <taxon>Eukaryota</taxon>
        <taxon>Viridiplantae</taxon>
        <taxon>Streptophyta</taxon>
        <taxon>Embryophyta</taxon>
        <taxon>Tracheophyta</taxon>
        <taxon>Spermatophyta</taxon>
        <taxon>Magnoliopsida</taxon>
        <taxon>eudicotyledons</taxon>
        <taxon>Gunneridae</taxon>
        <taxon>Pentapetalae</taxon>
        <taxon>asterids</taxon>
        <taxon>lamiids</taxon>
        <taxon>Gentianales</taxon>
        <taxon>Rubiaceae</taxon>
        <taxon>Ixoroideae</taxon>
        <taxon>Gardenieae complex</taxon>
        <taxon>Bertiereae - Coffeeae clade</taxon>
        <taxon>Coffeeae</taxon>
        <taxon>Coffea</taxon>
    </lineage>
</organism>
<dbReference type="Proteomes" id="UP001652660">
    <property type="component" value="Chromosome 1e"/>
</dbReference>
<reference evidence="3" key="2">
    <citation type="submission" date="2025-08" db="UniProtKB">
        <authorList>
            <consortium name="RefSeq"/>
        </authorList>
    </citation>
    <scope>IDENTIFICATION</scope>
    <source>
        <tissue evidence="3">Leaves</tissue>
    </source>
</reference>
<proteinExistence type="predicted"/>
<evidence type="ECO:0000313" key="2">
    <source>
        <dbReference type="Proteomes" id="UP001652660"/>
    </source>
</evidence>
<keyword evidence="2" id="KW-1185">Reference proteome</keyword>
<dbReference type="RefSeq" id="XP_071918854.1">
    <property type="nucleotide sequence ID" value="XM_072062753.1"/>
</dbReference>
<feature type="region of interest" description="Disordered" evidence="1">
    <location>
        <begin position="1"/>
        <end position="22"/>
    </location>
</feature>